<sequence length="102" mass="10942">MGTCAKPEHAVQRELGVIDLIPARRVEVLGCGCALVWPEGTTPCTIVHPGVTPATLEQIVSCLGNGMSWREGRILECGCTQTKIGGILIDAKTYHNLQEKCP</sequence>
<protein>
    <submittedName>
        <fullName evidence="1">Uncharacterized protein</fullName>
    </submittedName>
</protein>
<accession>A0A1F5NMY3</accession>
<name>A0A1F5NMY3_9BACT</name>
<dbReference type="EMBL" id="MFEK01000010">
    <property type="protein sequence ID" value="OGE79047.1"/>
    <property type="molecule type" value="Genomic_DNA"/>
</dbReference>
<reference evidence="1 2" key="1">
    <citation type="journal article" date="2016" name="Nat. Commun.">
        <title>Thousands of microbial genomes shed light on interconnected biogeochemical processes in an aquifer system.</title>
        <authorList>
            <person name="Anantharaman K."/>
            <person name="Brown C.T."/>
            <person name="Hug L.A."/>
            <person name="Sharon I."/>
            <person name="Castelle C.J."/>
            <person name="Probst A.J."/>
            <person name="Thomas B.C."/>
            <person name="Singh A."/>
            <person name="Wilkins M.J."/>
            <person name="Karaoz U."/>
            <person name="Brodie E.L."/>
            <person name="Williams K.H."/>
            <person name="Hubbard S.S."/>
            <person name="Banfield J.F."/>
        </authorList>
    </citation>
    <scope>NUCLEOTIDE SEQUENCE [LARGE SCALE GENOMIC DNA]</scope>
</reference>
<proteinExistence type="predicted"/>
<gene>
    <name evidence="1" type="ORF">A2751_01145</name>
</gene>
<evidence type="ECO:0000313" key="2">
    <source>
        <dbReference type="Proteomes" id="UP000176864"/>
    </source>
</evidence>
<comment type="caution">
    <text evidence="1">The sequence shown here is derived from an EMBL/GenBank/DDBJ whole genome shotgun (WGS) entry which is preliminary data.</text>
</comment>
<dbReference type="AlphaFoldDB" id="A0A1F5NMY3"/>
<evidence type="ECO:0000313" key="1">
    <source>
        <dbReference type="EMBL" id="OGE79047.1"/>
    </source>
</evidence>
<organism evidence="1 2">
    <name type="scientific">Candidatus Doudnabacteria bacterium RIFCSPHIGHO2_01_FULL_46_14</name>
    <dbReference type="NCBI Taxonomy" id="1817824"/>
    <lineage>
        <taxon>Bacteria</taxon>
        <taxon>Candidatus Doudnaibacteriota</taxon>
    </lineage>
</organism>
<dbReference type="Proteomes" id="UP000176864">
    <property type="component" value="Unassembled WGS sequence"/>
</dbReference>